<dbReference type="InterPro" id="IPR012910">
    <property type="entry name" value="Plug_dom"/>
</dbReference>
<reference evidence="3 5" key="1">
    <citation type="submission" date="2016-10" db="EMBL/GenBank/DDBJ databases">
        <authorList>
            <person name="Varghese N."/>
            <person name="Submissions S."/>
        </authorList>
    </citation>
    <scope>NUCLEOTIDE SEQUENCE [LARGE SCALE GENOMIC DNA]</scope>
    <source>
        <strain evidence="3 5">DSM 19299</strain>
    </source>
</reference>
<dbReference type="RefSeq" id="WP_228425129.1">
    <property type="nucleotide sequence ID" value="NZ_FNEG01000001.1"/>
</dbReference>
<evidence type="ECO:0000313" key="5">
    <source>
        <dbReference type="Proteomes" id="UP000199426"/>
    </source>
</evidence>
<sequence>MPPTFAGRKMLMVHNDPRFPLKTQIFTFLFLATFSTAQSQDRSATVSFEVRNNHSEPANGSEIKVLSDKNIYSTSTNDKGFAIISALPGQYTVEIRKNGIIQYSGKIIITKPEVFTFTLADKINSIEEVIITAKESKGLTSSSVISQRAMQHLQPSSFTDLLELLPGGRSGDPLLNQVNKISLRETGNPGNDYNTSAMGTTFLVDGAPLNSSANLQYTYDFLDKSNNGLKRRLNLTSGVDMRSISTDQIEKVEIMRGIPSVIYGNLTSGIVKITNKSGYTHWKSRFKADGYSKLFSISKGFEDNERNLKINTGIDYLNAKSDPRDKLENYKRITANFGLIKEKQQSLGSFRWQTHLSYTGSLDGSKTDPDVDLSQLNSYEVNNHLISLSNVLNYTKNEPSFYRSTEVQATINQRFDKIKQTKFIQLENATAFPLSRVEGEYDGYYPEAQYISDYTVDGKPLDIFVKMVNNFQWNFKRIKNEINAGFDWQFSKNWGQGQLFNVYKPIDPKATFRPRAYREVPAYSTSALFLETISTANLGQHQLTLALGLRGNSMLNLPTHFKMNGKVYLDPRVNFQWNLPEFKIMDKKAQLALTLGYGKQSLFPDLNLLYPELIYKDSQQLNYFHSNPNYRRVNYKTLIYNPQNPEIEPAVNEKFEARVDLSLGLHQLSITVFKERMHNAFRTMNEYALYQYKKYDASALNHDAITSPPDINALPYQNVMENFMYAAQRNGSKIDKEGVEFQYSSNRIPVINTRFTLSGAWFRTKYGNSLPVYKRPDVLINGKPYPYLGLYNGMEPNSANEILNTNLMMDTYIPKLDLIFSTSFQFSWYSMRKLDPMNGAPSHYVDQNGNVLPFNPDTARGTILERLMIAQNEDRYTTNRRPLEANLNLKVTKSFRNKTVIVSMFANRLFSYYAPYSVNGFTINRKGINDPYFGMEINFNL</sequence>
<organism evidence="4 6">
    <name type="scientific">Chryseobacterium jejuense</name>
    <dbReference type="NCBI Taxonomy" id="445960"/>
    <lineage>
        <taxon>Bacteria</taxon>
        <taxon>Pseudomonadati</taxon>
        <taxon>Bacteroidota</taxon>
        <taxon>Flavobacteriia</taxon>
        <taxon>Flavobacteriales</taxon>
        <taxon>Weeksellaceae</taxon>
        <taxon>Chryseobacterium group</taxon>
        <taxon>Chryseobacterium</taxon>
    </lineage>
</organism>
<keyword evidence="1" id="KW-0732">Signal</keyword>
<dbReference type="InterPro" id="IPR037066">
    <property type="entry name" value="Plug_dom_sf"/>
</dbReference>
<dbReference type="GO" id="GO:0009279">
    <property type="term" value="C:cell outer membrane"/>
    <property type="evidence" value="ECO:0007669"/>
    <property type="project" value="TreeGrafter"/>
</dbReference>
<dbReference type="InterPro" id="IPR039426">
    <property type="entry name" value="TonB-dep_rcpt-like"/>
</dbReference>
<dbReference type="EMBL" id="FNEG01000001">
    <property type="protein sequence ID" value="SDI34668.1"/>
    <property type="molecule type" value="Genomic_DNA"/>
</dbReference>
<dbReference type="PANTHER" id="PTHR30069:SF29">
    <property type="entry name" value="HEMOGLOBIN AND HEMOGLOBIN-HAPTOGLOBIN-BINDING PROTEIN 1-RELATED"/>
    <property type="match status" value="1"/>
</dbReference>
<evidence type="ECO:0000256" key="1">
    <source>
        <dbReference type="ARBA" id="ARBA00022729"/>
    </source>
</evidence>
<name>A0A2X2VCS8_CHRJE</name>
<dbReference type="PANTHER" id="PTHR30069">
    <property type="entry name" value="TONB-DEPENDENT OUTER MEMBRANE RECEPTOR"/>
    <property type="match status" value="1"/>
</dbReference>
<evidence type="ECO:0000313" key="4">
    <source>
        <dbReference type="EMBL" id="SQB26776.1"/>
    </source>
</evidence>
<evidence type="ECO:0000259" key="2">
    <source>
        <dbReference type="Pfam" id="PF07715"/>
    </source>
</evidence>
<dbReference type="SUPFAM" id="SSF56935">
    <property type="entry name" value="Porins"/>
    <property type="match status" value="1"/>
</dbReference>
<feature type="domain" description="TonB-dependent receptor plug" evidence="2">
    <location>
        <begin position="140"/>
        <end position="268"/>
    </location>
</feature>
<dbReference type="Proteomes" id="UP000251670">
    <property type="component" value="Unassembled WGS sequence"/>
</dbReference>
<dbReference type="GO" id="GO:0044718">
    <property type="term" value="P:siderophore transmembrane transport"/>
    <property type="evidence" value="ECO:0007669"/>
    <property type="project" value="TreeGrafter"/>
</dbReference>
<dbReference type="Pfam" id="PF07715">
    <property type="entry name" value="Plug"/>
    <property type="match status" value="1"/>
</dbReference>
<reference evidence="4 6" key="2">
    <citation type="submission" date="2018-06" db="EMBL/GenBank/DDBJ databases">
        <authorList>
            <consortium name="Pathogen Informatics"/>
            <person name="Doyle S."/>
        </authorList>
    </citation>
    <scope>NUCLEOTIDE SEQUENCE [LARGE SCALE GENOMIC DNA]</scope>
    <source>
        <strain evidence="4 6">NCTC13492</strain>
    </source>
</reference>
<protein>
    <submittedName>
        <fullName evidence="4">Outer membrane cobalamin receptor protein</fullName>
    </submittedName>
    <submittedName>
        <fullName evidence="3">TonB-dependent Receptor Plug Domain</fullName>
    </submittedName>
</protein>
<dbReference type="Gene3D" id="2.170.130.10">
    <property type="entry name" value="TonB-dependent receptor, plug domain"/>
    <property type="match status" value="1"/>
</dbReference>
<dbReference type="InterPro" id="IPR008969">
    <property type="entry name" value="CarboxyPept-like_regulatory"/>
</dbReference>
<dbReference type="STRING" id="445960.SAMN05421542_0916"/>
<keyword evidence="5" id="KW-1185">Reference proteome</keyword>
<gene>
    <name evidence="4" type="ORF">NCTC13492_00454</name>
    <name evidence="3" type="ORF">SAMN05421542_0916</name>
</gene>
<keyword evidence="4" id="KW-0675">Receptor</keyword>
<accession>A0A2X2VCS8</accession>
<evidence type="ECO:0000313" key="3">
    <source>
        <dbReference type="EMBL" id="SDI34668.1"/>
    </source>
</evidence>
<dbReference type="GO" id="GO:0015344">
    <property type="term" value="F:siderophore uptake transmembrane transporter activity"/>
    <property type="evidence" value="ECO:0007669"/>
    <property type="project" value="TreeGrafter"/>
</dbReference>
<dbReference type="AlphaFoldDB" id="A0A2X2VCS8"/>
<dbReference type="EMBL" id="UAWB01000002">
    <property type="protein sequence ID" value="SQB26776.1"/>
    <property type="molecule type" value="Genomic_DNA"/>
</dbReference>
<evidence type="ECO:0000313" key="6">
    <source>
        <dbReference type="Proteomes" id="UP000251670"/>
    </source>
</evidence>
<proteinExistence type="predicted"/>
<dbReference type="Proteomes" id="UP000199426">
    <property type="component" value="Unassembled WGS sequence"/>
</dbReference>
<dbReference type="SUPFAM" id="SSF49464">
    <property type="entry name" value="Carboxypeptidase regulatory domain-like"/>
    <property type="match status" value="1"/>
</dbReference>